<keyword evidence="1" id="KW-0472">Membrane</keyword>
<reference evidence="2" key="1">
    <citation type="journal article" date="2014" name="Front. Microbiol.">
        <title>High frequency of phylogenetically diverse reductive dehalogenase-homologous genes in deep subseafloor sedimentary metagenomes.</title>
        <authorList>
            <person name="Kawai M."/>
            <person name="Futagami T."/>
            <person name="Toyoda A."/>
            <person name="Takaki Y."/>
            <person name="Nishi S."/>
            <person name="Hori S."/>
            <person name="Arai W."/>
            <person name="Tsubouchi T."/>
            <person name="Morono Y."/>
            <person name="Uchiyama I."/>
            <person name="Ito T."/>
            <person name="Fujiyama A."/>
            <person name="Inagaki F."/>
            <person name="Takami H."/>
        </authorList>
    </citation>
    <scope>NUCLEOTIDE SEQUENCE</scope>
    <source>
        <strain evidence="2">Expedition CK06-06</strain>
    </source>
</reference>
<feature type="transmembrane region" description="Helical" evidence="1">
    <location>
        <begin position="23"/>
        <end position="47"/>
    </location>
</feature>
<dbReference type="AlphaFoldDB" id="X1JHU4"/>
<name>X1JHU4_9ZZZZ</name>
<gene>
    <name evidence="2" type="ORF">S06H3_00601</name>
</gene>
<keyword evidence="1" id="KW-1133">Transmembrane helix</keyword>
<accession>X1JHU4</accession>
<keyword evidence="1" id="KW-0812">Transmembrane</keyword>
<protein>
    <submittedName>
        <fullName evidence="2">Uncharacterized protein</fullName>
    </submittedName>
</protein>
<dbReference type="EMBL" id="BARV01000113">
    <property type="protein sequence ID" value="GAH93592.1"/>
    <property type="molecule type" value="Genomic_DNA"/>
</dbReference>
<evidence type="ECO:0000256" key="1">
    <source>
        <dbReference type="SAM" id="Phobius"/>
    </source>
</evidence>
<proteinExistence type="predicted"/>
<comment type="caution">
    <text evidence="2">The sequence shown here is derived from an EMBL/GenBank/DDBJ whole genome shotgun (WGS) entry which is preliminary data.</text>
</comment>
<organism evidence="2">
    <name type="scientific">marine sediment metagenome</name>
    <dbReference type="NCBI Taxonomy" id="412755"/>
    <lineage>
        <taxon>unclassified sequences</taxon>
        <taxon>metagenomes</taxon>
        <taxon>ecological metagenomes</taxon>
    </lineage>
</organism>
<evidence type="ECO:0000313" key="2">
    <source>
        <dbReference type="EMBL" id="GAH93592.1"/>
    </source>
</evidence>
<sequence>MLGFLPSLISISADDLATTTAYIGEIFADVSVFVWLAIGVPLAFFVIKKVIGLVRGNLR</sequence>